<evidence type="ECO:0000313" key="2">
    <source>
        <dbReference type="EMBL" id="HIX54810.1"/>
    </source>
</evidence>
<dbReference type="Pfam" id="PF00107">
    <property type="entry name" value="ADH_zinc_N"/>
    <property type="match status" value="1"/>
</dbReference>
<proteinExistence type="predicted"/>
<dbReference type="InterPro" id="IPR001763">
    <property type="entry name" value="Rhodanese-like_dom"/>
</dbReference>
<dbReference type="Gene3D" id="3.40.50.720">
    <property type="entry name" value="NAD(P)-binding Rossmann-like Domain"/>
    <property type="match status" value="1"/>
</dbReference>
<dbReference type="SUPFAM" id="SSF51735">
    <property type="entry name" value="NAD(P)-binding Rossmann-fold domains"/>
    <property type="match status" value="1"/>
</dbReference>
<dbReference type="SUPFAM" id="SSF50129">
    <property type="entry name" value="GroES-like"/>
    <property type="match status" value="1"/>
</dbReference>
<protein>
    <submittedName>
        <fullName evidence="2">Zinc-binding alcohol dehydrogenase family protein</fullName>
    </submittedName>
</protein>
<organism evidence="2 3">
    <name type="scientific">Candidatus Sphingobacterium stercoripullorum</name>
    <dbReference type="NCBI Taxonomy" id="2838759"/>
    <lineage>
        <taxon>Bacteria</taxon>
        <taxon>Pseudomonadati</taxon>
        <taxon>Bacteroidota</taxon>
        <taxon>Sphingobacteriia</taxon>
        <taxon>Sphingobacteriales</taxon>
        <taxon>Sphingobacteriaceae</taxon>
        <taxon>Sphingobacterium</taxon>
    </lineage>
</organism>
<dbReference type="InterPro" id="IPR036291">
    <property type="entry name" value="NAD(P)-bd_dom_sf"/>
</dbReference>
<dbReference type="PROSITE" id="PS50206">
    <property type="entry name" value="RHODANESE_3"/>
    <property type="match status" value="1"/>
</dbReference>
<reference evidence="2" key="1">
    <citation type="journal article" date="2021" name="PeerJ">
        <title>Extensive microbial diversity within the chicken gut microbiome revealed by metagenomics and culture.</title>
        <authorList>
            <person name="Gilroy R."/>
            <person name="Ravi A."/>
            <person name="Getino M."/>
            <person name="Pursley I."/>
            <person name="Horton D.L."/>
            <person name="Alikhan N.F."/>
            <person name="Baker D."/>
            <person name="Gharbi K."/>
            <person name="Hall N."/>
            <person name="Watson M."/>
            <person name="Adriaenssens E.M."/>
            <person name="Foster-Nyarko E."/>
            <person name="Jarju S."/>
            <person name="Secka A."/>
            <person name="Antonio M."/>
            <person name="Oren A."/>
            <person name="Chaudhuri R.R."/>
            <person name="La Ragione R."/>
            <person name="Hildebrand F."/>
            <person name="Pallen M.J."/>
        </authorList>
    </citation>
    <scope>NUCLEOTIDE SEQUENCE</scope>
    <source>
        <strain evidence="2">1719</strain>
    </source>
</reference>
<dbReference type="AlphaFoldDB" id="A0A9D1W9C2"/>
<dbReference type="GO" id="GO:0016491">
    <property type="term" value="F:oxidoreductase activity"/>
    <property type="evidence" value="ECO:0007669"/>
    <property type="project" value="InterPro"/>
</dbReference>
<sequence>MKAAILNNYGDTPTYQDINEPKAPNSDQLILEVKAAALKNFDKIMATGKSYVNYGELPSVVGTDAVGCLADGRRVYAQARGTMAHKILIDKNKFIELPENISWASAAALPNAVLGSALALLKRAKIKKGDVVLIHGGTGVTGKIACQLAKHYGASKVFVTGHTEKIEAQQSELGIDALISTRMSDGEFIEELHRLNESNPITIVLDYLWGHTAELILKFLMGKDGKFMDQFTRFIQIGSLSGDEITVNANWLRSSKVEIIGSGVGSHTAEDFQEFFTTILPEAFKLAAENKLTIDTTLGKLEDIESLWTTKTSDSRLVIQL</sequence>
<reference evidence="2" key="2">
    <citation type="submission" date="2021-04" db="EMBL/GenBank/DDBJ databases">
        <authorList>
            <person name="Gilroy R."/>
        </authorList>
    </citation>
    <scope>NUCLEOTIDE SEQUENCE</scope>
    <source>
        <strain evidence="2">1719</strain>
    </source>
</reference>
<name>A0A9D1W9C2_9SPHI</name>
<feature type="domain" description="Rhodanese" evidence="1">
    <location>
        <begin position="119"/>
        <end position="165"/>
    </location>
</feature>
<dbReference type="SMART" id="SM00829">
    <property type="entry name" value="PKS_ER"/>
    <property type="match status" value="1"/>
</dbReference>
<dbReference type="Proteomes" id="UP000824156">
    <property type="component" value="Unassembled WGS sequence"/>
</dbReference>
<dbReference type="InterPro" id="IPR020843">
    <property type="entry name" value="ER"/>
</dbReference>
<comment type="caution">
    <text evidence="2">The sequence shown here is derived from an EMBL/GenBank/DDBJ whole genome shotgun (WGS) entry which is preliminary data.</text>
</comment>
<dbReference type="InterPro" id="IPR013149">
    <property type="entry name" value="ADH-like_C"/>
</dbReference>
<gene>
    <name evidence="2" type="ORF">H9853_07270</name>
</gene>
<dbReference type="PANTHER" id="PTHR43677">
    <property type="entry name" value="SHORT-CHAIN DEHYDROGENASE/REDUCTASE"/>
    <property type="match status" value="1"/>
</dbReference>
<evidence type="ECO:0000313" key="3">
    <source>
        <dbReference type="Proteomes" id="UP000824156"/>
    </source>
</evidence>
<dbReference type="PANTHER" id="PTHR43677:SF11">
    <property type="entry name" value="ZINC-CONTAINING ALCOHOL DEHYDROGENASE"/>
    <property type="match status" value="1"/>
</dbReference>
<accession>A0A9D1W9C2</accession>
<dbReference type="Gene3D" id="3.90.180.10">
    <property type="entry name" value="Medium-chain alcohol dehydrogenases, catalytic domain"/>
    <property type="match status" value="1"/>
</dbReference>
<dbReference type="InterPro" id="IPR011032">
    <property type="entry name" value="GroES-like_sf"/>
</dbReference>
<evidence type="ECO:0000259" key="1">
    <source>
        <dbReference type="PROSITE" id="PS50206"/>
    </source>
</evidence>
<dbReference type="EMBL" id="DXEZ01000204">
    <property type="protein sequence ID" value="HIX54810.1"/>
    <property type="molecule type" value="Genomic_DNA"/>
</dbReference>
<dbReference type="InterPro" id="IPR051397">
    <property type="entry name" value="Zn-ADH-like_protein"/>
</dbReference>